<dbReference type="InterPro" id="IPR001173">
    <property type="entry name" value="Glyco_trans_2-like"/>
</dbReference>
<feature type="domain" description="Glycosyltransferase 2-like" evidence="1">
    <location>
        <begin position="3"/>
        <end position="157"/>
    </location>
</feature>
<dbReference type="AlphaFoldDB" id="X1BMA5"/>
<dbReference type="GO" id="GO:0006487">
    <property type="term" value="P:protein N-linked glycosylation"/>
    <property type="evidence" value="ECO:0007669"/>
    <property type="project" value="TreeGrafter"/>
</dbReference>
<gene>
    <name evidence="2" type="ORF">S01H4_05979</name>
</gene>
<comment type="caution">
    <text evidence="2">The sequence shown here is derived from an EMBL/GenBank/DDBJ whole genome shotgun (WGS) entry which is preliminary data.</text>
</comment>
<proteinExistence type="predicted"/>
<evidence type="ECO:0000313" key="2">
    <source>
        <dbReference type="EMBL" id="GAG73251.1"/>
    </source>
</evidence>
<accession>X1BMA5</accession>
<sequence length="227" mass="26298">ISNTIEETIRVFEEVGNNYEVIIVDDGSEDNTFLEAKKAIGNNDRLKVVRCSETNRGKGFAIKSGFKHVSGDLVVFIDADLDLHPEQIGILFKHLKEKEADVVIGSKRHPDSVVDYPWYRKIMSDAYYLLILILFNLPIRDTQTGLKMFKFEPLKEAFERILVKRFAFDLELLLIIHKLGHKIVDAPVKLVFKPKKFRSVGLKAIFDVLWDTVAIFYRLYILNYYEL</sequence>
<dbReference type="Gene3D" id="3.90.550.10">
    <property type="entry name" value="Spore Coat Polysaccharide Biosynthesis Protein SpsA, Chain A"/>
    <property type="match status" value="1"/>
</dbReference>
<dbReference type="EMBL" id="BART01001789">
    <property type="protein sequence ID" value="GAG73251.1"/>
    <property type="molecule type" value="Genomic_DNA"/>
</dbReference>
<organism evidence="2">
    <name type="scientific">marine sediment metagenome</name>
    <dbReference type="NCBI Taxonomy" id="412755"/>
    <lineage>
        <taxon>unclassified sequences</taxon>
        <taxon>metagenomes</taxon>
        <taxon>ecological metagenomes</taxon>
    </lineage>
</organism>
<evidence type="ECO:0000259" key="1">
    <source>
        <dbReference type="Pfam" id="PF00535"/>
    </source>
</evidence>
<dbReference type="GO" id="GO:0005789">
    <property type="term" value="C:endoplasmic reticulum membrane"/>
    <property type="evidence" value="ECO:0007669"/>
    <property type="project" value="TreeGrafter"/>
</dbReference>
<dbReference type="Pfam" id="PF00535">
    <property type="entry name" value="Glycos_transf_2"/>
    <property type="match status" value="1"/>
</dbReference>
<name>X1BMA5_9ZZZZ</name>
<reference evidence="2" key="1">
    <citation type="journal article" date="2014" name="Front. Microbiol.">
        <title>High frequency of phylogenetically diverse reductive dehalogenase-homologous genes in deep subseafloor sedimentary metagenomes.</title>
        <authorList>
            <person name="Kawai M."/>
            <person name="Futagami T."/>
            <person name="Toyoda A."/>
            <person name="Takaki Y."/>
            <person name="Nishi S."/>
            <person name="Hori S."/>
            <person name="Arai W."/>
            <person name="Tsubouchi T."/>
            <person name="Morono Y."/>
            <person name="Uchiyama I."/>
            <person name="Ito T."/>
            <person name="Fujiyama A."/>
            <person name="Inagaki F."/>
            <person name="Takami H."/>
        </authorList>
    </citation>
    <scope>NUCLEOTIDE SEQUENCE</scope>
    <source>
        <strain evidence="2">Expedition CK06-06</strain>
    </source>
</reference>
<dbReference type="SUPFAM" id="SSF53448">
    <property type="entry name" value="Nucleotide-diphospho-sugar transferases"/>
    <property type="match status" value="1"/>
</dbReference>
<feature type="non-terminal residue" evidence="2">
    <location>
        <position position="1"/>
    </location>
</feature>
<dbReference type="PANTHER" id="PTHR10859">
    <property type="entry name" value="GLYCOSYL TRANSFERASE"/>
    <property type="match status" value="1"/>
</dbReference>
<dbReference type="CDD" id="cd04179">
    <property type="entry name" value="DPM_DPG-synthase_like"/>
    <property type="match status" value="1"/>
</dbReference>
<dbReference type="PANTHER" id="PTHR10859:SF91">
    <property type="entry name" value="DOLICHYL-PHOSPHATE BETA-GLUCOSYLTRANSFERASE"/>
    <property type="match status" value="1"/>
</dbReference>
<dbReference type="InterPro" id="IPR029044">
    <property type="entry name" value="Nucleotide-diphossugar_trans"/>
</dbReference>
<protein>
    <recommendedName>
        <fullName evidence="1">Glycosyltransferase 2-like domain-containing protein</fullName>
    </recommendedName>
</protein>